<dbReference type="PROSITE" id="PS00943">
    <property type="entry name" value="UBIA"/>
    <property type="match status" value="1"/>
</dbReference>
<reference evidence="23 24" key="1">
    <citation type="journal article" date="2008" name="Nature">
        <title>The genome of the model beetle and pest Tribolium castaneum.</title>
        <authorList>
            <consortium name="Tribolium Genome Sequencing Consortium"/>
            <person name="Richards S."/>
            <person name="Gibbs R.A."/>
            <person name="Weinstock G.M."/>
            <person name="Brown S.J."/>
            <person name="Denell R."/>
            <person name="Beeman R.W."/>
            <person name="Gibbs R."/>
            <person name="Beeman R.W."/>
            <person name="Brown S.J."/>
            <person name="Bucher G."/>
            <person name="Friedrich M."/>
            <person name="Grimmelikhuijzen C.J."/>
            <person name="Klingler M."/>
            <person name="Lorenzen M."/>
            <person name="Richards S."/>
            <person name="Roth S."/>
            <person name="Schroder R."/>
            <person name="Tautz D."/>
            <person name="Zdobnov E.M."/>
            <person name="Muzny D."/>
            <person name="Gibbs R.A."/>
            <person name="Weinstock G.M."/>
            <person name="Attaway T."/>
            <person name="Bell S."/>
            <person name="Buhay C.J."/>
            <person name="Chandrabose M.N."/>
            <person name="Chavez D."/>
            <person name="Clerk-Blankenburg K.P."/>
            <person name="Cree A."/>
            <person name="Dao M."/>
            <person name="Davis C."/>
            <person name="Chacko J."/>
            <person name="Dinh H."/>
            <person name="Dugan-Rocha S."/>
            <person name="Fowler G."/>
            <person name="Garner T.T."/>
            <person name="Garnes J."/>
            <person name="Gnirke A."/>
            <person name="Hawes A."/>
            <person name="Hernandez J."/>
            <person name="Hines S."/>
            <person name="Holder M."/>
            <person name="Hume J."/>
            <person name="Jhangiani S.N."/>
            <person name="Joshi V."/>
            <person name="Khan Z.M."/>
            <person name="Jackson L."/>
            <person name="Kovar C."/>
            <person name="Kowis A."/>
            <person name="Lee S."/>
            <person name="Lewis L.R."/>
            <person name="Margolis J."/>
            <person name="Morgan M."/>
            <person name="Nazareth L.V."/>
            <person name="Nguyen N."/>
            <person name="Okwuonu G."/>
            <person name="Parker D."/>
            <person name="Richards S."/>
            <person name="Ruiz S.J."/>
            <person name="Santibanez J."/>
            <person name="Savard J."/>
            <person name="Scherer S.E."/>
            <person name="Schneider B."/>
            <person name="Sodergren E."/>
            <person name="Tautz D."/>
            <person name="Vattahil S."/>
            <person name="Villasana D."/>
            <person name="White C.S."/>
            <person name="Wright R."/>
            <person name="Park Y."/>
            <person name="Beeman R.W."/>
            <person name="Lord J."/>
            <person name="Oppert B."/>
            <person name="Lorenzen M."/>
            <person name="Brown S."/>
            <person name="Wang L."/>
            <person name="Savard J."/>
            <person name="Tautz D."/>
            <person name="Richards S."/>
            <person name="Weinstock G."/>
            <person name="Gibbs R.A."/>
            <person name="Liu Y."/>
            <person name="Worley K."/>
            <person name="Weinstock G."/>
            <person name="Elsik C.G."/>
            <person name="Reese J.T."/>
            <person name="Elhaik E."/>
            <person name="Landan G."/>
            <person name="Graur D."/>
            <person name="Arensburger P."/>
            <person name="Atkinson P."/>
            <person name="Beeman R.W."/>
            <person name="Beidler J."/>
            <person name="Brown S.J."/>
            <person name="Demuth J.P."/>
            <person name="Drury D.W."/>
            <person name="Du Y.Z."/>
            <person name="Fujiwara H."/>
            <person name="Lorenzen M."/>
            <person name="Maselli V."/>
            <person name="Osanai M."/>
            <person name="Park Y."/>
            <person name="Robertson H.M."/>
            <person name="Tu Z."/>
            <person name="Wang J.J."/>
            <person name="Wang S."/>
            <person name="Richards S."/>
            <person name="Song H."/>
            <person name="Zhang L."/>
            <person name="Sodergren E."/>
            <person name="Werner D."/>
            <person name="Stanke M."/>
            <person name="Morgenstern B."/>
            <person name="Solovyev V."/>
            <person name="Kosarev P."/>
            <person name="Brown G."/>
            <person name="Chen H.C."/>
            <person name="Ermolaeva O."/>
            <person name="Hlavina W."/>
            <person name="Kapustin Y."/>
            <person name="Kiryutin B."/>
            <person name="Kitts P."/>
            <person name="Maglott D."/>
            <person name="Pruitt K."/>
            <person name="Sapojnikov V."/>
            <person name="Souvorov A."/>
            <person name="Mackey A.J."/>
            <person name="Waterhouse R.M."/>
            <person name="Wyder S."/>
            <person name="Zdobnov E.M."/>
            <person name="Zdobnov E.M."/>
            <person name="Wyder S."/>
            <person name="Kriventseva E.V."/>
            <person name="Kadowaki T."/>
            <person name="Bork P."/>
            <person name="Aranda M."/>
            <person name="Bao R."/>
            <person name="Beermann A."/>
            <person name="Berns N."/>
            <person name="Bolognesi R."/>
            <person name="Bonneton F."/>
            <person name="Bopp D."/>
            <person name="Brown S.J."/>
            <person name="Bucher G."/>
            <person name="Butts T."/>
            <person name="Chaumot A."/>
            <person name="Denell R.E."/>
            <person name="Ferrier D.E."/>
            <person name="Friedrich M."/>
            <person name="Gordon C.M."/>
            <person name="Jindra M."/>
            <person name="Klingler M."/>
            <person name="Lan Q."/>
            <person name="Lattorff H.M."/>
            <person name="Laudet V."/>
            <person name="von Levetsow C."/>
            <person name="Liu Z."/>
            <person name="Lutz R."/>
            <person name="Lynch J.A."/>
            <person name="da Fonseca R.N."/>
            <person name="Posnien N."/>
            <person name="Reuter R."/>
            <person name="Roth S."/>
            <person name="Savard J."/>
            <person name="Schinko J.B."/>
            <person name="Schmitt C."/>
            <person name="Schoppmeier M."/>
            <person name="Schroder R."/>
            <person name="Shippy T.D."/>
            <person name="Simonnet F."/>
            <person name="Marques-Souza H."/>
            <person name="Tautz D."/>
            <person name="Tomoyasu Y."/>
            <person name="Trauner J."/>
            <person name="Van der Zee M."/>
            <person name="Vervoort M."/>
            <person name="Wittkopp N."/>
            <person name="Wimmer E.A."/>
            <person name="Yang X."/>
            <person name="Jones A.K."/>
            <person name="Sattelle D.B."/>
            <person name="Ebert P.R."/>
            <person name="Nelson D."/>
            <person name="Scott J.G."/>
            <person name="Beeman R.W."/>
            <person name="Muthukrishnan S."/>
            <person name="Kramer K.J."/>
            <person name="Arakane Y."/>
            <person name="Beeman R.W."/>
            <person name="Zhu Q."/>
            <person name="Hogenkamp D."/>
            <person name="Dixit R."/>
            <person name="Oppert B."/>
            <person name="Jiang H."/>
            <person name="Zou Z."/>
            <person name="Marshall J."/>
            <person name="Elpidina E."/>
            <person name="Vinokurov K."/>
            <person name="Oppert C."/>
            <person name="Zou Z."/>
            <person name="Evans J."/>
            <person name="Lu Z."/>
            <person name="Zhao P."/>
            <person name="Sumathipala N."/>
            <person name="Altincicek B."/>
            <person name="Vilcinskas A."/>
            <person name="Williams M."/>
            <person name="Hultmark D."/>
            <person name="Hetru C."/>
            <person name="Jiang H."/>
            <person name="Grimmelikhuijzen C.J."/>
            <person name="Hauser F."/>
            <person name="Cazzamali G."/>
            <person name="Williamson M."/>
            <person name="Park Y."/>
            <person name="Li B."/>
            <person name="Tanaka Y."/>
            <person name="Predel R."/>
            <person name="Neupert S."/>
            <person name="Schachtner J."/>
            <person name="Verleyen P."/>
            <person name="Raible F."/>
            <person name="Bork P."/>
            <person name="Friedrich M."/>
            <person name="Walden K.K."/>
            <person name="Robertson H.M."/>
            <person name="Angeli S."/>
            <person name="Foret S."/>
            <person name="Bucher G."/>
            <person name="Schuetz S."/>
            <person name="Maleszka R."/>
            <person name="Wimmer E.A."/>
            <person name="Beeman R.W."/>
            <person name="Lorenzen M."/>
            <person name="Tomoyasu Y."/>
            <person name="Miller S.C."/>
            <person name="Grossmann D."/>
            <person name="Bucher G."/>
        </authorList>
    </citation>
    <scope>NUCLEOTIDE SEQUENCE [LARGE SCALE GENOMIC DNA]</scope>
    <source>
        <strain evidence="23 24">Georgia GA2</strain>
    </source>
</reference>
<feature type="transmembrane region" description="Helical" evidence="21">
    <location>
        <begin position="322"/>
        <end position="342"/>
    </location>
</feature>
<evidence type="ECO:0000256" key="3">
    <source>
        <dbReference type="ARBA" id="ARBA00005985"/>
    </source>
</evidence>
<feature type="transmembrane region" description="Helical" evidence="21">
    <location>
        <begin position="363"/>
        <end position="384"/>
    </location>
</feature>
<evidence type="ECO:0000256" key="21">
    <source>
        <dbReference type="HAMAP-Rule" id="MF_03189"/>
    </source>
</evidence>
<dbReference type="FunFam" id="2.80.10.50:FF:000026">
    <property type="entry name" value="Blast:Protein O-mannosyl-transferase 2"/>
    <property type="match status" value="1"/>
</dbReference>
<name>A0A139WEL7_TRICA</name>
<dbReference type="STRING" id="7070.A0A139WEL7"/>
<dbReference type="FunFam" id="1.10.357.140:FF:000003">
    <property type="entry name" value="4-hydroxybenzoate polyprenyltransferase, mitochondrial"/>
    <property type="match status" value="1"/>
</dbReference>
<organism evidence="23 24">
    <name type="scientific">Tribolium castaneum</name>
    <name type="common">Red flour beetle</name>
    <dbReference type="NCBI Taxonomy" id="7070"/>
    <lineage>
        <taxon>Eukaryota</taxon>
        <taxon>Metazoa</taxon>
        <taxon>Ecdysozoa</taxon>
        <taxon>Arthropoda</taxon>
        <taxon>Hexapoda</taxon>
        <taxon>Insecta</taxon>
        <taxon>Pterygota</taxon>
        <taxon>Neoptera</taxon>
        <taxon>Endopterygota</taxon>
        <taxon>Coleoptera</taxon>
        <taxon>Polyphaga</taxon>
        <taxon>Cucujiformia</taxon>
        <taxon>Tenebrionidae</taxon>
        <taxon>Tenebrionidae incertae sedis</taxon>
        <taxon>Tribolium</taxon>
    </lineage>
</organism>
<dbReference type="AlphaFoldDB" id="A0A139WEL7"/>
<evidence type="ECO:0000256" key="6">
    <source>
        <dbReference type="ARBA" id="ARBA00022679"/>
    </source>
</evidence>
<evidence type="ECO:0000313" key="23">
    <source>
        <dbReference type="EMBL" id="KYB26307.1"/>
    </source>
</evidence>
<dbReference type="InParanoid" id="A0A139WEL7"/>
<evidence type="ECO:0000313" key="24">
    <source>
        <dbReference type="Proteomes" id="UP000007266"/>
    </source>
</evidence>
<dbReference type="PROSITE" id="PS50919">
    <property type="entry name" value="MIR"/>
    <property type="match status" value="3"/>
</dbReference>
<dbReference type="Proteomes" id="UP000007266">
    <property type="component" value="Linkage group 7"/>
</dbReference>
<keyword evidence="10" id="KW-0256">Endoplasmic reticulum</keyword>
<dbReference type="GO" id="GO:0008412">
    <property type="term" value="F:4-hydroxybenzoate polyprenyltransferase activity"/>
    <property type="evidence" value="ECO:0007669"/>
    <property type="project" value="UniProtKB-EC"/>
</dbReference>
<keyword evidence="21" id="KW-0496">Mitochondrion</keyword>
<feature type="domain" description="MIR" evidence="22">
    <location>
        <begin position="543"/>
        <end position="599"/>
    </location>
</feature>
<evidence type="ECO:0000256" key="2">
    <source>
        <dbReference type="ARBA" id="ARBA00004922"/>
    </source>
</evidence>
<dbReference type="EMBL" id="KQ971354">
    <property type="protein sequence ID" value="KYB26307.1"/>
    <property type="molecule type" value="Genomic_DNA"/>
</dbReference>
<evidence type="ECO:0000256" key="18">
    <source>
        <dbReference type="ARBA" id="ARBA00051182"/>
    </source>
</evidence>
<keyword evidence="8 21" id="KW-0812">Transmembrane</keyword>
<dbReference type="GO" id="GO:0005743">
    <property type="term" value="C:mitochondrial inner membrane"/>
    <property type="evidence" value="ECO:0007669"/>
    <property type="project" value="UniProtKB-SubCell"/>
</dbReference>
<gene>
    <name evidence="21" type="primary">coq2</name>
    <name evidence="23" type="synonym">AUGUSTUS-3.0.2_33711</name>
    <name evidence="23" type="ORF">TcasGA2_TC033711</name>
</gene>
<evidence type="ECO:0000256" key="4">
    <source>
        <dbReference type="ARBA" id="ARBA00007222"/>
    </source>
</evidence>
<comment type="function">
    <text evidence="21">Catalyzes the prenylation of para-hydroxybenzoate (PHB) with an all-trans polyprenyl group. Mediates the second step in the final reaction sequence of coenzyme Q (CoQ) biosynthesis, which is the condensation of the polyisoprenoid side chain with PHB, generating the first membrane-bound Q intermediate.</text>
</comment>
<evidence type="ECO:0000256" key="15">
    <source>
        <dbReference type="ARBA" id="ARBA00045102"/>
    </source>
</evidence>
<dbReference type="UniPathway" id="UPA00232"/>
<evidence type="ECO:0000256" key="9">
    <source>
        <dbReference type="ARBA" id="ARBA00022737"/>
    </source>
</evidence>
<evidence type="ECO:0000256" key="17">
    <source>
        <dbReference type="ARBA" id="ARBA00050454"/>
    </source>
</evidence>
<evidence type="ECO:0000256" key="19">
    <source>
        <dbReference type="ARBA" id="ARBA00059310"/>
    </source>
</evidence>
<comment type="catalytic activity">
    <reaction evidence="18">
        <text>an all-trans-polyprenyl diphosphate + 4-hydroxybenzoate = a 4-hydroxy-3-(all-trans-polyprenyl)benzoate + diphosphate</text>
        <dbReference type="Rhea" id="RHEA:44504"/>
        <dbReference type="Rhea" id="RHEA-COMP:9514"/>
        <dbReference type="Rhea" id="RHEA-COMP:9564"/>
        <dbReference type="ChEBI" id="CHEBI:17879"/>
        <dbReference type="ChEBI" id="CHEBI:33019"/>
        <dbReference type="ChEBI" id="CHEBI:58914"/>
        <dbReference type="ChEBI" id="CHEBI:78396"/>
        <dbReference type="EC" id="2.5.1.39"/>
    </reaction>
    <physiologicalReaction direction="left-to-right" evidence="18">
        <dbReference type="Rhea" id="RHEA:44505"/>
    </physiologicalReaction>
</comment>
<dbReference type="GO" id="GO:0005783">
    <property type="term" value="C:endoplasmic reticulum"/>
    <property type="evidence" value="ECO:0000318"/>
    <property type="project" value="GO_Central"/>
</dbReference>
<dbReference type="CDD" id="cd13959">
    <property type="entry name" value="PT_UbiA_COQ2"/>
    <property type="match status" value="1"/>
</dbReference>
<evidence type="ECO:0000256" key="12">
    <source>
        <dbReference type="ARBA" id="ARBA00023136"/>
    </source>
</evidence>
<dbReference type="InterPro" id="IPR030470">
    <property type="entry name" value="UbiA_prenylTrfase_CS"/>
</dbReference>
<keyword evidence="11 21" id="KW-1133">Transmembrane helix</keyword>
<dbReference type="GO" id="GO:0006744">
    <property type="term" value="P:ubiquinone biosynthetic process"/>
    <property type="evidence" value="ECO:0007669"/>
    <property type="project" value="UniProtKB-UniRule"/>
</dbReference>
<dbReference type="InterPro" id="IPR032421">
    <property type="entry name" value="PMT_4TMC"/>
</dbReference>
<keyword evidence="21" id="KW-0999">Mitochondrion inner membrane</keyword>
<dbReference type="InterPro" id="IPR027005">
    <property type="entry name" value="PMT-like"/>
</dbReference>
<feature type="domain" description="MIR" evidence="22">
    <location>
        <begin position="418"/>
        <end position="474"/>
    </location>
</feature>
<comment type="subunit">
    <text evidence="20">Interacts with Rt/POMT1.</text>
</comment>
<keyword evidence="7 21" id="KW-0831">Ubiquinone biosynthesis</keyword>
<comment type="catalytic activity">
    <reaction evidence="16">
        <text>all-trans-decaprenyl diphosphate + 4-hydroxybenzoate = 4-hydroxy-3-(all-trans-decaprenyl)benzoate + diphosphate</text>
        <dbReference type="Rhea" id="RHEA:44564"/>
        <dbReference type="ChEBI" id="CHEBI:17879"/>
        <dbReference type="ChEBI" id="CHEBI:33019"/>
        <dbReference type="ChEBI" id="CHEBI:60721"/>
        <dbReference type="ChEBI" id="CHEBI:84503"/>
        <dbReference type="EC" id="2.5.1.39"/>
    </reaction>
    <physiologicalReaction direction="left-to-right" evidence="16">
        <dbReference type="Rhea" id="RHEA:44565"/>
    </physiologicalReaction>
</comment>
<protein>
    <recommendedName>
        <fullName evidence="21">4-hydroxybenzoate polyprenyltransferase, mitochondrial</fullName>
        <shortName evidence="21">4-HB polyprenyltransferase</shortName>
        <ecNumber evidence="21">2.5.1.39</ecNumber>
    </recommendedName>
    <alternativeName>
        <fullName evidence="21">Para-hydroxybenzoate--polyprenyltransferase</fullName>
        <shortName evidence="21">PHB:PPT</shortName>
        <shortName evidence="21">PHB:polyprenyltransferase</shortName>
    </alternativeName>
</protein>
<dbReference type="InterPro" id="IPR039653">
    <property type="entry name" value="Prenyltransferase"/>
</dbReference>
<proteinExistence type="inferred from homology"/>
<feature type="transmembrane region" description="Helical" evidence="21">
    <location>
        <begin position="671"/>
        <end position="689"/>
    </location>
</feature>
<evidence type="ECO:0000259" key="22">
    <source>
        <dbReference type="PROSITE" id="PS50919"/>
    </source>
</evidence>
<keyword evidence="6 21" id="KW-0808">Transferase</keyword>
<dbReference type="CDD" id="cd23282">
    <property type="entry name" value="beta-trefoil_MIR_POMT2"/>
    <property type="match status" value="1"/>
</dbReference>
<dbReference type="GO" id="GO:0035269">
    <property type="term" value="P:protein O-linked glycosylation via mannose"/>
    <property type="evidence" value="ECO:0000318"/>
    <property type="project" value="GO_Central"/>
</dbReference>
<dbReference type="SUPFAM" id="SSF82109">
    <property type="entry name" value="MIR domain"/>
    <property type="match status" value="1"/>
</dbReference>
<evidence type="ECO:0000256" key="14">
    <source>
        <dbReference type="ARBA" id="ARBA00045085"/>
    </source>
</evidence>
<dbReference type="Pfam" id="PF16192">
    <property type="entry name" value="PMT_4TMC"/>
    <property type="match status" value="1"/>
</dbReference>
<dbReference type="InterPro" id="IPR016093">
    <property type="entry name" value="MIR_motif"/>
</dbReference>
<evidence type="ECO:0000256" key="7">
    <source>
        <dbReference type="ARBA" id="ARBA00022688"/>
    </source>
</evidence>
<dbReference type="SMART" id="SM00472">
    <property type="entry name" value="MIR"/>
    <property type="match status" value="3"/>
</dbReference>
<keyword evidence="13 21" id="KW-0414">Isoprene biosynthesis</keyword>
<evidence type="ECO:0000256" key="8">
    <source>
        <dbReference type="ARBA" id="ARBA00022692"/>
    </source>
</evidence>
<feature type="transmembrane region" description="Helical" evidence="21">
    <location>
        <begin position="736"/>
        <end position="758"/>
    </location>
</feature>
<keyword evidence="9" id="KW-0677">Repeat</keyword>
<feature type="transmembrane region" description="Helical" evidence="21">
    <location>
        <begin position="193"/>
        <end position="213"/>
    </location>
</feature>
<dbReference type="InterPro" id="IPR000537">
    <property type="entry name" value="UbiA_prenyltransferase"/>
</dbReference>
<comment type="cofactor">
    <cofactor evidence="21">
        <name>Mg(2+)</name>
        <dbReference type="ChEBI" id="CHEBI:18420"/>
    </cofactor>
</comment>
<dbReference type="Pfam" id="PF01040">
    <property type="entry name" value="UbiA"/>
    <property type="match status" value="1"/>
</dbReference>
<dbReference type="InterPro" id="IPR006370">
    <property type="entry name" value="HB_polyprenyltransferase-like"/>
</dbReference>
<dbReference type="HAMAP" id="MF_01635">
    <property type="entry name" value="UbiA"/>
    <property type="match status" value="1"/>
</dbReference>
<comment type="pathway">
    <text evidence="21">Cofactor biosynthesis; ubiquinone biosynthesis.</text>
</comment>
<comment type="catalytic activity">
    <reaction evidence="15">
        <text>a di-trans,poly-cis-dolichyl beta-D-mannosyl phosphate + L-seryl-[protein] = 3-O-(alpha-D-mannosyl)-L-seryl-[protein] + a di-trans,poly-cis-dolichyl phosphate + H(+)</text>
        <dbReference type="Rhea" id="RHEA:17377"/>
        <dbReference type="Rhea" id="RHEA-COMP:9863"/>
        <dbReference type="Rhea" id="RHEA-COMP:13546"/>
        <dbReference type="Rhea" id="RHEA-COMP:19498"/>
        <dbReference type="Rhea" id="RHEA-COMP:19501"/>
        <dbReference type="ChEBI" id="CHEBI:15378"/>
        <dbReference type="ChEBI" id="CHEBI:29999"/>
        <dbReference type="ChEBI" id="CHEBI:57683"/>
        <dbReference type="ChEBI" id="CHEBI:58211"/>
        <dbReference type="ChEBI" id="CHEBI:137321"/>
        <dbReference type="EC" id="2.4.1.109"/>
    </reaction>
</comment>
<sequence length="822" mass="92802">MLALRTASSLIRVVNFRAPKTKVRTLLSPNIRYISKTTIFFNNKNETLPVRIVGSAPKSVQPYLKLMRLDKPIGTWLLFWPCGWGIASAAAPGCFPDPYMLALFGTGAVIMRGAGCTINDMWDRDIDSKVARTKDRPLVNGDVSMKAAWVFLAGQLSLGLAVLLQLNWYSVFLGASSMGLVISYPLMKRFTYWPQLVLGLTFNWGVLLGYSAIKGHVDLPVCLPLYLASVCWTIIYDTIYAHQDRADDYKLGIKSTALKFDRDTKLWLSGFSAVMMGGVVLSGIMNEMAWPYYASTALVASHLASQLFTLNIDNASDCSNKFVSNAQVGLILFCGIVLGNYFKKDKGKKENFHSANMDTVKHLVSRGICLIVWPILLYITFFYIHLSVLNRSGNGDGFYSSAFQSQLIGNSLHNASMPRQVAYGAIITLKNHRTGGGYLHSHYHLYPENVGARQQQITTYTHKDDNNKWLVKKYNTEDTSGVTIVRSGDLVRLEHVPTRRNLHSHKEQAPITKKHYQVTGYGENGTGDANDVWKITVIGAKDGSEVTAVSSKLKFVHYLQSCILTTSGKQLPKWAYEQQEVSCNPNLRDPHGVWNVEENIFEKLPNVSFEVYAPSFLERFFESHAVMFQGNAGLKPKEGEITSRPWQWPINYRGQFFSGSSYRVYLLGNPVIWWANIIFLLVFVFVFGANAIRQQRGYIKSFSESHKEKLVACAWLFLGWLLHYVPFWAMGRVLYFHHYFPALLFSSMITGIIIDYLLEEIPKFFTEKTGNVVYHTLVALVLSTVVYSFYLFAPLTYGMSGPNANEPNSTMYGLKWLDTWEF</sequence>
<keyword evidence="24" id="KW-1185">Reference proteome</keyword>
<keyword evidence="12 21" id="KW-0472">Membrane</keyword>
<dbReference type="GO" id="GO:0005789">
    <property type="term" value="C:endoplasmic reticulum membrane"/>
    <property type="evidence" value="ECO:0007669"/>
    <property type="project" value="UniProtKB-SubCell"/>
</dbReference>
<evidence type="ECO:0000256" key="10">
    <source>
        <dbReference type="ARBA" id="ARBA00022824"/>
    </source>
</evidence>
<evidence type="ECO:0000256" key="16">
    <source>
        <dbReference type="ARBA" id="ARBA00049890"/>
    </source>
</evidence>
<dbReference type="PANTHER" id="PTHR10050:SF46">
    <property type="entry name" value="PROTEIN O-MANNOSYL-TRANSFERASE 2"/>
    <property type="match status" value="1"/>
</dbReference>
<keyword evidence="5" id="KW-0328">Glycosyltransferase</keyword>
<dbReference type="Gene3D" id="1.10.357.140">
    <property type="entry name" value="UbiA prenyltransferase"/>
    <property type="match status" value="1"/>
</dbReference>
<feature type="transmembrane region" description="Helical" evidence="21">
    <location>
        <begin position="73"/>
        <end position="93"/>
    </location>
</feature>
<dbReference type="NCBIfam" id="TIGR01474">
    <property type="entry name" value="ubiA_proteo"/>
    <property type="match status" value="1"/>
</dbReference>
<comment type="subcellular location">
    <subcellularLocation>
        <location evidence="1">Endoplasmic reticulum membrane</location>
        <topology evidence="1">Multi-pass membrane protein</topology>
    </subcellularLocation>
    <subcellularLocation>
        <location evidence="21">Mitochondrion inner membrane</location>
        <topology evidence="21">Multi-pass membrane protein</topology>
        <orientation evidence="21">Matrix side</orientation>
    </subcellularLocation>
</comment>
<dbReference type="GO" id="GO:0004169">
    <property type="term" value="F:dolichyl-phosphate-mannose-protein mannosyltransferase activity"/>
    <property type="evidence" value="ECO:0000318"/>
    <property type="project" value="GO_Central"/>
</dbReference>
<comment type="catalytic activity">
    <reaction evidence="14">
        <text>a di-trans,poly-cis-dolichyl beta-D-mannosyl phosphate + L-threonyl-[protein] = 3-O-(alpha-D-mannosyl)-L-threonyl-[protein] + a di-trans,poly-cis-dolichyl phosphate + H(+)</text>
        <dbReference type="Rhea" id="RHEA:53396"/>
        <dbReference type="Rhea" id="RHEA-COMP:11060"/>
        <dbReference type="Rhea" id="RHEA-COMP:13547"/>
        <dbReference type="Rhea" id="RHEA-COMP:19498"/>
        <dbReference type="Rhea" id="RHEA-COMP:19501"/>
        <dbReference type="ChEBI" id="CHEBI:15378"/>
        <dbReference type="ChEBI" id="CHEBI:30013"/>
        <dbReference type="ChEBI" id="CHEBI:57683"/>
        <dbReference type="ChEBI" id="CHEBI:58211"/>
        <dbReference type="ChEBI" id="CHEBI:137323"/>
        <dbReference type="EC" id="2.4.1.109"/>
    </reaction>
</comment>
<comment type="similarity">
    <text evidence="3 21">Belongs to the UbiA prenyltransferase family.</text>
</comment>
<comment type="pathway">
    <text evidence="2">Protein modification; protein glycosylation.</text>
</comment>
<comment type="catalytic activity">
    <reaction evidence="17">
        <text>all-trans-nonaprenyl diphosphate + 4-hydroxybenzoate = 4-hydroxy-3-(all-trans-nonaprenyl)benzoate + diphosphate</text>
        <dbReference type="Rhea" id="RHEA:17709"/>
        <dbReference type="ChEBI" id="CHEBI:17879"/>
        <dbReference type="ChEBI" id="CHEBI:33019"/>
        <dbReference type="ChEBI" id="CHEBI:58391"/>
        <dbReference type="ChEBI" id="CHEBI:84502"/>
        <dbReference type="EC" id="2.5.1.39"/>
    </reaction>
    <physiologicalReaction direction="left-to-right" evidence="17">
        <dbReference type="Rhea" id="RHEA:17710"/>
    </physiologicalReaction>
</comment>
<evidence type="ECO:0000256" key="20">
    <source>
        <dbReference type="ARBA" id="ARBA00062278"/>
    </source>
</evidence>
<dbReference type="Gene3D" id="2.80.10.50">
    <property type="match status" value="1"/>
</dbReference>
<dbReference type="eggNOG" id="KOG1381">
    <property type="taxonomic scope" value="Eukaryota"/>
</dbReference>
<dbReference type="EC" id="2.5.1.39" evidence="21"/>
<dbReference type="FunCoup" id="A0A139WEL7">
    <property type="interactions" value="411"/>
</dbReference>
<feature type="transmembrane region" description="Helical" evidence="21">
    <location>
        <begin position="143"/>
        <end position="162"/>
    </location>
</feature>
<feature type="transmembrane region" description="Helical" evidence="21">
    <location>
        <begin position="770"/>
        <end position="793"/>
    </location>
</feature>
<dbReference type="PANTHER" id="PTHR10050">
    <property type="entry name" value="DOLICHYL-PHOSPHATE-MANNOSE--PROTEIN MANNOSYLTRANSFERASE"/>
    <property type="match status" value="1"/>
</dbReference>
<comment type="function">
    <text evidence="19">Rt/POMT1 and tw/POMT2 function as a protein O-mannosyltransferase in association with each other to generate and maintain normal muscle development.</text>
</comment>
<comment type="caution">
    <text evidence="21">Lacks conserved residue(s) required for the propagation of feature annotation.</text>
</comment>
<evidence type="ECO:0000256" key="5">
    <source>
        <dbReference type="ARBA" id="ARBA00022676"/>
    </source>
</evidence>
<comment type="similarity">
    <text evidence="4">Belongs to the glycosyltransferase 39 family.</text>
</comment>
<dbReference type="InterPro" id="IPR036300">
    <property type="entry name" value="MIR_dom_sf"/>
</dbReference>
<evidence type="ECO:0000256" key="13">
    <source>
        <dbReference type="ARBA" id="ARBA00023229"/>
    </source>
</evidence>
<accession>A0A139WEL7</accession>
<dbReference type="Pfam" id="PF02815">
    <property type="entry name" value="MIR"/>
    <property type="match status" value="1"/>
</dbReference>
<evidence type="ECO:0000256" key="1">
    <source>
        <dbReference type="ARBA" id="ARBA00004477"/>
    </source>
</evidence>
<feature type="transmembrane region" description="Helical" evidence="21">
    <location>
        <begin position="710"/>
        <end position="730"/>
    </location>
</feature>
<reference evidence="23 24" key="2">
    <citation type="journal article" date="2010" name="Nucleic Acids Res.">
        <title>BeetleBase in 2010: revisions to provide comprehensive genomic information for Tribolium castaneum.</title>
        <authorList>
            <person name="Kim H.S."/>
            <person name="Murphy T."/>
            <person name="Xia J."/>
            <person name="Caragea D."/>
            <person name="Park Y."/>
            <person name="Beeman R.W."/>
            <person name="Lorenzen M.D."/>
            <person name="Butcher S."/>
            <person name="Manak J.R."/>
            <person name="Brown S.J."/>
        </authorList>
    </citation>
    <scope>GENOME REANNOTATION</scope>
    <source>
        <strain evidence="23 24">Georgia GA2</strain>
    </source>
</reference>
<evidence type="ECO:0000256" key="11">
    <source>
        <dbReference type="ARBA" id="ARBA00022989"/>
    </source>
</evidence>
<feature type="transmembrane region" description="Helical" evidence="21">
    <location>
        <begin position="264"/>
        <end position="285"/>
    </location>
</feature>
<dbReference type="GO" id="GO:0008299">
    <property type="term" value="P:isoprenoid biosynthetic process"/>
    <property type="evidence" value="ECO:0007669"/>
    <property type="project" value="UniProtKB-UniRule"/>
</dbReference>
<feature type="domain" description="MIR" evidence="22">
    <location>
        <begin position="482"/>
        <end position="538"/>
    </location>
</feature>
<dbReference type="InterPro" id="IPR044878">
    <property type="entry name" value="UbiA_sf"/>
</dbReference>
<feature type="transmembrane region" description="Helical" evidence="21">
    <location>
        <begin position="225"/>
        <end position="243"/>
    </location>
</feature>